<dbReference type="EMBL" id="LRHK01000001">
    <property type="protein sequence ID" value="KWX17872.1"/>
    <property type="molecule type" value="Genomic_DNA"/>
</dbReference>
<evidence type="ECO:0000313" key="5">
    <source>
        <dbReference type="EMBL" id="OOL79790.1"/>
    </source>
</evidence>
<dbReference type="InterPro" id="IPR057006">
    <property type="entry name" value="Phage_TAC_19"/>
</dbReference>
<dbReference type="EMBL" id="MVGJ01000165">
    <property type="protein sequence ID" value="OOL79790.1"/>
    <property type="molecule type" value="Genomic_DNA"/>
</dbReference>
<reference evidence="6 8" key="2">
    <citation type="submission" date="2016-04" db="EMBL/GenBank/DDBJ databases">
        <authorList>
            <person name="Millard A."/>
        </authorList>
    </citation>
    <scope>NUCLEOTIDE SEQUENCE [LARGE SCALE GENOMIC DNA]</scope>
    <source>
        <strain evidence="6">Isolate 22</strain>
    </source>
</reference>
<evidence type="ECO:0000313" key="3">
    <source>
        <dbReference type="EMBL" id="KWX16386.1"/>
    </source>
</evidence>
<dbReference type="Pfam" id="PF23857">
    <property type="entry name" value="Phage_TAC_19"/>
    <property type="match status" value="1"/>
</dbReference>
<dbReference type="Proteomes" id="UP000070452">
    <property type="component" value="Unassembled WGS sequence"/>
</dbReference>
<evidence type="ECO:0000313" key="7">
    <source>
        <dbReference type="Proteomes" id="UP000070452"/>
    </source>
</evidence>
<gene>
    <name evidence="4" type="ORF">AWT83_05050</name>
    <name evidence="3" type="ORF">AWT83_18210</name>
    <name evidence="5" type="ORF">B1P95_14710</name>
    <name evidence="6" type="ORF">DTPHA_601550</name>
    <name evidence="2" type="ORF">GBM73_13405</name>
    <name evidence="1" type="ORF">GBM73_17320</name>
</gene>
<protein>
    <recommendedName>
        <fullName evidence="11">Phage protein</fullName>
    </recommendedName>
</protein>
<reference evidence="5 9" key="3">
    <citation type="submission" date="2017-02" db="EMBL/GenBank/DDBJ databases">
        <title>Clonality and virulence of isolates of VRE in Hematopoietic Stem Cell Transplanted (HSCT) patients.</title>
        <authorList>
            <person name="Marchi A.P."/>
            <person name="Martins R.C."/>
            <person name="Marie S.K."/>
            <person name="Levin A.S."/>
            <person name="Costa S.F."/>
        </authorList>
    </citation>
    <scope>NUCLEOTIDE SEQUENCE [LARGE SCALE GENOMIC DNA]</scope>
    <source>
        <strain evidence="5 9">LIM1759</strain>
    </source>
</reference>
<name>A0A132P7C1_ENTFC</name>
<dbReference type="EMBL" id="LRHK01000007">
    <property type="protein sequence ID" value="KWX16386.1"/>
    <property type="molecule type" value="Genomic_DNA"/>
</dbReference>
<evidence type="ECO:0000313" key="2">
    <source>
        <dbReference type="EMBL" id="KAB7578228.1"/>
    </source>
</evidence>
<comment type="caution">
    <text evidence="4">The sequence shown here is derived from an EMBL/GenBank/DDBJ whole genome shotgun (WGS) entry which is preliminary data.</text>
</comment>
<reference evidence="4 7" key="1">
    <citation type="submission" date="2016-01" db="EMBL/GenBank/DDBJ databases">
        <title>Molecular Mechanisms for transfer of large genomic segments between Enterococcus faecium strains.</title>
        <authorList>
            <person name="Garcia-Solache M.A."/>
            <person name="Lebreton F."/>
            <person name="Mclaughlin R.E."/>
            <person name="Whiteaker J.D."/>
            <person name="Gilmore M.S."/>
            <person name="Rice L.B."/>
        </authorList>
    </citation>
    <scope>NUCLEOTIDE SEQUENCE [LARGE SCALE GENOMIC DNA]</scope>
    <source>
        <strain evidence="4 7">D344RRF x C68</strain>
    </source>
</reference>
<evidence type="ECO:0000313" key="10">
    <source>
        <dbReference type="Proteomes" id="UP000469871"/>
    </source>
</evidence>
<dbReference type="Proteomes" id="UP000469871">
    <property type="component" value="Unassembled WGS sequence"/>
</dbReference>
<evidence type="ECO:0000313" key="8">
    <source>
        <dbReference type="Proteomes" id="UP000183509"/>
    </source>
</evidence>
<dbReference type="Proteomes" id="UP000191171">
    <property type="component" value="Unassembled WGS sequence"/>
</dbReference>
<evidence type="ECO:0008006" key="11">
    <source>
        <dbReference type="Google" id="ProtNLM"/>
    </source>
</evidence>
<dbReference type="NCBIfam" id="NF047360">
    <property type="entry name" value="tail_chap_PVL"/>
    <property type="match status" value="1"/>
</dbReference>
<proteinExistence type="predicted"/>
<dbReference type="Proteomes" id="UP000183509">
    <property type="component" value="Unassembled WGS sequence"/>
</dbReference>
<reference evidence="1 10" key="4">
    <citation type="submission" date="2019-10" db="EMBL/GenBank/DDBJ databases">
        <title>Evolutionary dynamics of vancomycin-resistant Enterococcus faecium during gastrointestinal tract colonization and bloodstream infection in immunocompromised pediatric patients.</title>
        <authorList>
            <person name="Chilambi G.S."/>
            <person name="Nordstrom H.R."/>
            <person name="Evans D.R."/>
            <person name="Ferrolino J."/>
            <person name="Hayden R.T."/>
            <person name="Maron G.M."/>
            <person name="Vo A.N."/>
            <person name="Gilmore M.S."/>
            <person name="Wolf J."/>
            <person name="Rosch J.W."/>
            <person name="Van Tyne D."/>
        </authorList>
    </citation>
    <scope>NUCLEOTIDE SEQUENCE [LARGE SCALE GENOMIC DNA]</scope>
    <source>
        <strain evidence="1 10">VRECG27</strain>
    </source>
</reference>
<evidence type="ECO:0000313" key="6">
    <source>
        <dbReference type="EMBL" id="SAM45111.1"/>
    </source>
</evidence>
<evidence type="ECO:0000313" key="1">
    <source>
        <dbReference type="EMBL" id="KAB7572228.1"/>
    </source>
</evidence>
<dbReference type="EMBL" id="WEFP01000001">
    <property type="protein sequence ID" value="KAB7578228.1"/>
    <property type="molecule type" value="Genomic_DNA"/>
</dbReference>
<organism evidence="4 7">
    <name type="scientific">Enterococcus faecium</name>
    <name type="common">Streptococcus faecium</name>
    <dbReference type="NCBI Taxonomy" id="1352"/>
    <lineage>
        <taxon>Bacteria</taxon>
        <taxon>Bacillati</taxon>
        <taxon>Bacillota</taxon>
        <taxon>Bacilli</taxon>
        <taxon>Lactobacillales</taxon>
        <taxon>Enterococcaceae</taxon>
        <taxon>Enterococcus</taxon>
    </lineage>
</organism>
<accession>A0A132P7C1</accession>
<dbReference type="EMBL" id="WEFP01000011">
    <property type="protein sequence ID" value="KAB7572228.1"/>
    <property type="molecule type" value="Genomic_DNA"/>
</dbReference>
<dbReference type="RefSeq" id="WP_002303297.1">
    <property type="nucleotide sequence ID" value="NZ_AP026566.1"/>
</dbReference>
<dbReference type="EMBL" id="FKLM01000022">
    <property type="protein sequence ID" value="SAM45111.1"/>
    <property type="molecule type" value="Genomic_DNA"/>
</dbReference>
<dbReference type="AlphaFoldDB" id="A0A132P7C1"/>
<evidence type="ECO:0000313" key="4">
    <source>
        <dbReference type="EMBL" id="KWX17872.1"/>
    </source>
</evidence>
<sequence length="113" mass="12600">MSKYQTTIKLTKKDEEGKYEQVQFKSAEFLPGTVVEDAAGVMEEMQTATDKQSVKKALSRAYSFIADTLFEGQFTGEDYCKGIDAREIASLTGKLLKSVTAGFDETYTETKKK</sequence>
<evidence type="ECO:0000313" key="9">
    <source>
        <dbReference type="Proteomes" id="UP000191171"/>
    </source>
</evidence>